<feature type="transmembrane region" description="Helical" evidence="15">
    <location>
        <begin position="273"/>
        <end position="293"/>
    </location>
</feature>
<proteinExistence type="inferred from homology"/>
<reference evidence="17" key="1">
    <citation type="journal article" date="2020" name="Phytopathology">
        <title>Genome sequence of the chestnut blight fungus Cryphonectria parasitica EP155: A fundamental resource for an archetypical invasive plant pathogen.</title>
        <authorList>
            <person name="Crouch J.A."/>
            <person name="Dawe A."/>
            <person name="Aerts A."/>
            <person name="Barry K."/>
            <person name="Churchill A.C.L."/>
            <person name="Grimwood J."/>
            <person name="Hillman B."/>
            <person name="Milgroom M.G."/>
            <person name="Pangilinan J."/>
            <person name="Smith M."/>
            <person name="Salamov A."/>
            <person name="Schmutz J."/>
            <person name="Yadav J."/>
            <person name="Grigoriev I.V."/>
            <person name="Nuss D."/>
        </authorList>
    </citation>
    <scope>NUCLEOTIDE SEQUENCE</scope>
    <source>
        <strain evidence="17">EP155</strain>
    </source>
</reference>
<keyword evidence="9 15" id="KW-1133">Transmembrane helix</keyword>
<accession>A0A9P4XS91</accession>
<dbReference type="PROSITE" id="PS52012">
    <property type="entry name" value="CFEM"/>
    <property type="match status" value="1"/>
</dbReference>
<evidence type="ECO:0000256" key="10">
    <source>
        <dbReference type="ARBA" id="ARBA00023136"/>
    </source>
</evidence>
<feature type="domain" description="CFEM" evidence="16">
    <location>
        <begin position="1"/>
        <end position="96"/>
    </location>
</feature>
<evidence type="ECO:0000259" key="16">
    <source>
        <dbReference type="PROSITE" id="PS52012"/>
    </source>
</evidence>
<keyword evidence="8" id="KW-0732">Signal</keyword>
<evidence type="ECO:0000256" key="9">
    <source>
        <dbReference type="ARBA" id="ARBA00022989"/>
    </source>
</evidence>
<evidence type="ECO:0000256" key="5">
    <source>
        <dbReference type="ARBA" id="ARBA00022525"/>
    </source>
</evidence>
<dbReference type="Pfam" id="PF20684">
    <property type="entry name" value="Fung_rhodopsin"/>
    <property type="match status" value="1"/>
</dbReference>
<feature type="transmembrane region" description="Helical" evidence="15">
    <location>
        <begin position="80"/>
        <end position="101"/>
    </location>
</feature>
<dbReference type="InterPro" id="IPR008427">
    <property type="entry name" value="Extracellular_membr_CFEM_dom"/>
</dbReference>
<dbReference type="InterPro" id="IPR049326">
    <property type="entry name" value="Rhodopsin_dom_fungi"/>
</dbReference>
<comment type="subcellular location">
    <subcellularLocation>
        <location evidence="2">Membrane</location>
        <topology evidence="2">Lipid-anchor</topology>
        <topology evidence="2">GPI-anchor</topology>
    </subcellularLocation>
    <subcellularLocation>
        <location evidence="1">Membrane</location>
        <topology evidence="1">Multi-pass membrane protein</topology>
    </subcellularLocation>
    <subcellularLocation>
        <location evidence="3">Secreted</location>
    </subcellularLocation>
</comment>
<evidence type="ECO:0000256" key="6">
    <source>
        <dbReference type="ARBA" id="ARBA00022622"/>
    </source>
</evidence>
<evidence type="ECO:0000256" key="12">
    <source>
        <dbReference type="ARBA" id="ARBA00023288"/>
    </source>
</evidence>
<feature type="transmembrane region" description="Helical" evidence="15">
    <location>
        <begin position="153"/>
        <end position="171"/>
    </location>
</feature>
<evidence type="ECO:0000313" key="17">
    <source>
        <dbReference type="EMBL" id="KAF3759968.1"/>
    </source>
</evidence>
<organism evidence="17 18">
    <name type="scientific">Cryphonectria parasitica (strain ATCC 38755 / EP155)</name>
    <dbReference type="NCBI Taxonomy" id="660469"/>
    <lineage>
        <taxon>Eukaryota</taxon>
        <taxon>Fungi</taxon>
        <taxon>Dikarya</taxon>
        <taxon>Ascomycota</taxon>
        <taxon>Pezizomycotina</taxon>
        <taxon>Sordariomycetes</taxon>
        <taxon>Sordariomycetidae</taxon>
        <taxon>Diaporthales</taxon>
        <taxon>Cryphonectriaceae</taxon>
        <taxon>Cryphonectria-Endothia species complex</taxon>
        <taxon>Cryphonectria</taxon>
    </lineage>
</organism>
<keyword evidence="5" id="KW-0964">Secreted</keyword>
<feature type="disulfide bond" evidence="14">
    <location>
        <begin position="14"/>
        <end position="54"/>
    </location>
</feature>
<protein>
    <recommendedName>
        <fullName evidence="16">CFEM domain-containing protein</fullName>
    </recommendedName>
</protein>
<comment type="caution">
    <text evidence="17">The sequence shown here is derived from an EMBL/GenBank/DDBJ whole genome shotgun (WGS) entry which is preliminary data.</text>
</comment>
<feature type="transmembrane region" description="Helical" evidence="15">
    <location>
        <begin position="113"/>
        <end position="133"/>
    </location>
</feature>
<dbReference type="Pfam" id="PF05730">
    <property type="entry name" value="CFEM"/>
    <property type="match status" value="1"/>
</dbReference>
<evidence type="ECO:0000313" key="18">
    <source>
        <dbReference type="Proteomes" id="UP000803844"/>
    </source>
</evidence>
<dbReference type="RefSeq" id="XP_040770947.1">
    <property type="nucleotide sequence ID" value="XM_040923966.1"/>
</dbReference>
<evidence type="ECO:0000256" key="2">
    <source>
        <dbReference type="ARBA" id="ARBA00004589"/>
    </source>
</evidence>
<evidence type="ECO:0000256" key="1">
    <source>
        <dbReference type="ARBA" id="ARBA00004141"/>
    </source>
</evidence>
<dbReference type="Proteomes" id="UP000803844">
    <property type="component" value="Unassembled WGS sequence"/>
</dbReference>
<name>A0A9P4XS91_CRYP1</name>
<feature type="disulfide bond" evidence="14">
    <location>
        <begin position="28"/>
        <end position="35"/>
    </location>
</feature>
<dbReference type="InterPro" id="IPR052337">
    <property type="entry name" value="SAT4-like"/>
</dbReference>
<dbReference type="SMART" id="SM00747">
    <property type="entry name" value="CFEM"/>
    <property type="match status" value="1"/>
</dbReference>
<dbReference type="OrthoDB" id="2496787at2759"/>
<feature type="transmembrane region" description="Helical" evidence="15">
    <location>
        <begin position="239"/>
        <end position="261"/>
    </location>
</feature>
<evidence type="ECO:0000256" key="3">
    <source>
        <dbReference type="ARBA" id="ARBA00004613"/>
    </source>
</evidence>
<keyword evidence="6" id="KW-0336">GPI-anchor</keyword>
<dbReference type="AlphaFoldDB" id="A0A9P4XS91"/>
<keyword evidence="12" id="KW-0449">Lipoprotein</keyword>
<keyword evidence="6" id="KW-0325">Glycoprotein</keyword>
<evidence type="ECO:0000256" key="11">
    <source>
        <dbReference type="ARBA" id="ARBA00023157"/>
    </source>
</evidence>
<dbReference type="PANTHER" id="PTHR33048">
    <property type="entry name" value="PTH11-LIKE INTEGRAL MEMBRANE PROTEIN (AFU_ORTHOLOGUE AFUA_5G11245)"/>
    <property type="match status" value="1"/>
</dbReference>
<evidence type="ECO:0000256" key="14">
    <source>
        <dbReference type="PROSITE-ProRule" id="PRU01356"/>
    </source>
</evidence>
<feature type="disulfide bond" evidence="14">
    <location>
        <begin position="18"/>
        <end position="49"/>
    </location>
</feature>
<evidence type="ECO:0000256" key="4">
    <source>
        <dbReference type="ARBA" id="ARBA00010031"/>
    </source>
</evidence>
<dbReference type="EMBL" id="MU032354">
    <property type="protein sequence ID" value="KAF3759968.1"/>
    <property type="molecule type" value="Genomic_DNA"/>
</dbReference>
<dbReference type="GO" id="GO:0005576">
    <property type="term" value="C:extracellular region"/>
    <property type="evidence" value="ECO:0007669"/>
    <property type="project" value="UniProtKB-SubCell"/>
</dbReference>
<keyword evidence="11 14" id="KW-1015">Disulfide bond</keyword>
<dbReference type="GO" id="GO:0098552">
    <property type="term" value="C:side of membrane"/>
    <property type="evidence" value="ECO:0007669"/>
    <property type="project" value="UniProtKB-KW"/>
</dbReference>
<dbReference type="GeneID" id="63841095"/>
<evidence type="ECO:0000256" key="7">
    <source>
        <dbReference type="ARBA" id="ARBA00022692"/>
    </source>
</evidence>
<evidence type="ECO:0000256" key="15">
    <source>
        <dbReference type="SAM" id="Phobius"/>
    </source>
</evidence>
<keyword evidence="10 15" id="KW-0472">Membrane</keyword>
<comment type="similarity">
    <text evidence="13">Belongs to the SAT4 family.</text>
</comment>
<comment type="caution">
    <text evidence="14">Lacks conserved residue(s) required for the propagation of feature annotation.</text>
</comment>
<comment type="similarity">
    <text evidence="4">Belongs to the RBT5 family.</text>
</comment>
<gene>
    <name evidence="17" type="ORF">M406DRAFT_358665</name>
</gene>
<feature type="disulfide bond" evidence="14">
    <location>
        <begin position="37"/>
        <end position="70"/>
    </location>
</feature>
<evidence type="ECO:0000256" key="13">
    <source>
        <dbReference type="ARBA" id="ARBA00038359"/>
    </source>
</evidence>
<sequence length="431" mass="47428">MSTVQDLAAALPQCATQCLVIAIGASNCAISNLTCICQNENLNAQATACVTENCTVREALFTKNLTSTSCGISPNVNYSYVPVLMAFTAIAAVCVLLRVIARLKAKVPVWWDDFIMALSFLGCVAFMTVAWSMKPHGLGTDIWAVPFDDITTIFKAMYALFVLYITSRDLVRLSILLFYHRMFGHVPLARRLIQFSFVLIITCCIAFDLAILFGCTPIDYFWKAWEGQGGGSCISTNDIFWAGAFVTIAIDFWVMLVPIPFILRLNLSLRKKILSAIMFTFGIFVIAVSLFRLTTINKFTLSNNPTLEFIEVGIMSGLELEVGIICACLPNFHSLLKPIYTWMGTKTSLSYSGTGGSRRRYHRRLDDVEQSGPEHKIQATTVVVVEDHRTKGGFIDPRGAGCDGNDATGCTLQEIELGICVKGSTSGRAWS</sequence>
<keyword evidence="7 15" id="KW-0812">Transmembrane</keyword>
<dbReference type="PANTHER" id="PTHR33048:SF143">
    <property type="entry name" value="EXTRACELLULAR MEMBRANE PROTEIN CFEM DOMAIN-CONTAINING PROTEIN-RELATED"/>
    <property type="match status" value="1"/>
</dbReference>
<evidence type="ECO:0000256" key="8">
    <source>
        <dbReference type="ARBA" id="ARBA00022729"/>
    </source>
</evidence>
<feature type="transmembrane region" description="Helical" evidence="15">
    <location>
        <begin position="192"/>
        <end position="213"/>
    </location>
</feature>
<keyword evidence="18" id="KW-1185">Reference proteome</keyword>